<feature type="transmembrane region" description="Helical" evidence="3">
    <location>
        <begin position="215"/>
        <end position="235"/>
    </location>
</feature>
<proteinExistence type="predicted"/>
<dbReference type="Pfam" id="PF06580">
    <property type="entry name" value="His_kinase"/>
    <property type="match status" value="1"/>
</dbReference>
<gene>
    <name evidence="5" type="ORF">NK125_06405</name>
</gene>
<sequence length="605" mass="70174">MYKNRVFKGIRGLGIVLILCLLGYMFVVTSSYEREDNSLEGIRFIGEYQQKDGEWVKLGKEMKLENVKEDQVILKGHFSRRLKENEELHLYIYYLEVQVFNGETEIYHYGEVSGYPRAMQSAGISWEELTIDQAEDQDDITIILSNKYPENANYSYQVFLDNLCVGDTWTLMKKLFVQDMLLLIEGGVLIAFGLLLFILAPLIGRGDREILKKMMFFGLYILTGGIWIFINGRYISHVFEFPLFLAVLDTSLQSFLVILTISYLMIFVETKERRVLQAMEWLCGLAWLCVLGLQALGYADAYNIRMYLVLFNLVISIGVMVFVVRHLMIYPSRRKKRGLMMVSMIVYCGFMVMEMLNFYFDLFSTGKILASGLFVFVLIQAFLFVRATVKMIENSRKVMEYEEEITRSKIAIMLSQIQPHFLYNALNTIHYLCKTNPELAAVTVEKFSKYLRGNMDSLKERKPIPFERELQHLENYLAIERLRFEEVDFEYELEVRDFLIPSLTIQPLVENAIKYGVAPLEEGGVVTLRSYENKKNYYVEIEDNGKGYNPEEKQRDGRSHIGITNTTERIETLLGGSLSIESVVNKGTKVTIKLPKEFQKIEEES</sequence>
<dbReference type="EMBL" id="JAMZFW010000007">
    <property type="protein sequence ID" value="MCP1102048.1"/>
    <property type="molecule type" value="Genomic_DNA"/>
</dbReference>
<keyword evidence="3" id="KW-1133">Transmembrane helix</keyword>
<comment type="caution">
    <text evidence="5">The sequence shown here is derived from an EMBL/GenBank/DDBJ whole genome shotgun (WGS) entry which is preliminary data.</text>
</comment>
<feature type="transmembrane region" description="Helical" evidence="3">
    <location>
        <begin position="304"/>
        <end position="327"/>
    </location>
</feature>
<protein>
    <submittedName>
        <fullName evidence="5">Histidine kinase</fullName>
    </submittedName>
</protein>
<dbReference type="RefSeq" id="WP_262065835.1">
    <property type="nucleotide sequence ID" value="NZ_JAMXOD010000007.1"/>
</dbReference>
<evidence type="ECO:0000256" key="2">
    <source>
        <dbReference type="ARBA" id="ARBA00023012"/>
    </source>
</evidence>
<dbReference type="PANTHER" id="PTHR34220">
    <property type="entry name" value="SENSOR HISTIDINE KINASE YPDA"/>
    <property type="match status" value="1"/>
</dbReference>
<dbReference type="Proteomes" id="UP001523566">
    <property type="component" value="Unassembled WGS sequence"/>
</dbReference>
<dbReference type="GO" id="GO:0016301">
    <property type="term" value="F:kinase activity"/>
    <property type="evidence" value="ECO:0007669"/>
    <property type="project" value="UniProtKB-KW"/>
</dbReference>
<keyword evidence="3" id="KW-0472">Membrane</keyword>
<accession>A0ABT1E8D7</accession>
<feature type="transmembrane region" description="Helical" evidence="3">
    <location>
        <begin position="12"/>
        <end position="32"/>
    </location>
</feature>
<keyword evidence="1 5" id="KW-0808">Transferase</keyword>
<dbReference type="Pfam" id="PF02518">
    <property type="entry name" value="HATPase_c"/>
    <property type="match status" value="1"/>
</dbReference>
<dbReference type="InterPro" id="IPR010559">
    <property type="entry name" value="Sig_transdc_His_kin_internal"/>
</dbReference>
<dbReference type="SMART" id="SM00387">
    <property type="entry name" value="HATPase_c"/>
    <property type="match status" value="1"/>
</dbReference>
<evidence type="ECO:0000256" key="3">
    <source>
        <dbReference type="SAM" id="Phobius"/>
    </source>
</evidence>
<feature type="transmembrane region" description="Helical" evidence="3">
    <location>
        <begin position="366"/>
        <end position="389"/>
    </location>
</feature>
<name>A0ABT1E8D7_9FIRM</name>
<keyword evidence="1 5" id="KW-0418">Kinase</keyword>
<feature type="transmembrane region" description="Helical" evidence="3">
    <location>
        <begin position="180"/>
        <end position="203"/>
    </location>
</feature>
<feature type="domain" description="Histidine kinase" evidence="4">
    <location>
        <begin position="505"/>
        <end position="598"/>
    </location>
</feature>
<keyword evidence="2" id="KW-0902">Two-component regulatory system</keyword>
<dbReference type="InterPro" id="IPR050640">
    <property type="entry name" value="Bact_2-comp_sensor_kinase"/>
</dbReference>
<dbReference type="InterPro" id="IPR036890">
    <property type="entry name" value="HATPase_C_sf"/>
</dbReference>
<dbReference type="PROSITE" id="PS50109">
    <property type="entry name" value="HIS_KIN"/>
    <property type="match status" value="1"/>
</dbReference>
<dbReference type="SUPFAM" id="SSF55874">
    <property type="entry name" value="ATPase domain of HSP90 chaperone/DNA topoisomerase II/histidine kinase"/>
    <property type="match status" value="1"/>
</dbReference>
<dbReference type="Gene3D" id="3.30.565.10">
    <property type="entry name" value="Histidine kinase-like ATPase, C-terminal domain"/>
    <property type="match status" value="1"/>
</dbReference>
<feature type="transmembrane region" description="Helical" evidence="3">
    <location>
        <begin position="278"/>
        <end position="298"/>
    </location>
</feature>
<feature type="transmembrane region" description="Helical" evidence="3">
    <location>
        <begin position="339"/>
        <end position="360"/>
    </location>
</feature>
<organism evidence="5 6">
    <name type="scientific">Aequitasia blattaphilus</name>
    <dbReference type="NCBI Taxonomy" id="2949332"/>
    <lineage>
        <taxon>Bacteria</taxon>
        <taxon>Bacillati</taxon>
        <taxon>Bacillota</taxon>
        <taxon>Clostridia</taxon>
        <taxon>Lachnospirales</taxon>
        <taxon>Lachnospiraceae</taxon>
        <taxon>Aequitasia</taxon>
    </lineage>
</organism>
<evidence type="ECO:0000313" key="5">
    <source>
        <dbReference type="EMBL" id="MCP1102048.1"/>
    </source>
</evidence>
<evidence type="ECO:0000259" key="4">
    <source>
        <dbReference type="PROSITE" id="PS50109"/>
    </source>
</evidence>
<evidence type="ECO:0000256" key="1">
    <source>
        <dbReference type="ARBA" id="ARBA00022777"/>
    </source>
</evidence>
<reference evidence="5 6" key="1">
    <citation type="journal article" date="2022" name="Genome Biol. Evol.">
        <title>Host diet, physiology and behaviors set the stage for Lachnospiraceae cladogenesis.</title>
        <authorList>
            <person name="Vera-Ponce De Leon A."/>
            <person name="Schneider M."/>
            <person name="Jahnes B.C."/>
            <person name="Sadowski V."/>
            <person name="Camuy-Velez L.A."/>
            <person name="Duan J."/>
            <person name="Sabree Z.L."/>
        </authorList>
    </citation>
    <scope>NUCLEOTIDE SEQUENCE [LARGE SCALE GENOMIC DNA]</scope>
    <source>
        <strain evidence="5 6">PAL113</strain>
    </source>
</reference>
<dbReference type="PANTHER" id="PTHR34220:SF7">
    <property type="entry name" value="SENSOR HISTIDINE KINASE YPDA"/>
    <property type="match status" value="1"/>
</dbReference>
<keyword evidence="6" id="KW-1185">Reference proteome</keyword>
<dbReference type="InterPro" id="IPR003594">
    <property type="entry name" value="HATPase_dom"/>
</dbReference>
<feature type="transmembrane region" description="Helical" evidence="3">
    <location>
        <begin position="241"/>
        <end position="266"/>
    </location>
</feature>
<evidence type="ECO:0000313" key="6">
    <source>
        <dbReference type="Proteomes" id="UP001523566"/>
    </source>
</evidence>
<dbReference type="InterPro" id="IPR005467">
    <property type="entry name" value="His_kinase_dom"/>
</dbReference>
<keyword evidence="3" id="KW-0812">Transmembrane</keyword>